<accession>A0ABS8TMK3</accession>
<evidence type="ECO:0000256" key="1">
    <source>
        <dbReference type="SAM" id="MobiDB-lite"/>
    </source>
</evidence>
<keyword evidence="3" id="KW-1185">Reference proteome</keyword>
<reference evidence="2 3" key="1">
    <citation type="journal article" date="2021" name="BMC Genomics">
        <title>Datura genome reveals duplications of psychoactive alkaloid biosynthetic genes and high mutation rate following tissue culture.</title>
        <authorList>
            <person name="Rajewski A."/>
            <person name="Carter-House D."/>
            <person name="Stajich J."/>
            <person name="Litt A."/>
        </authorList>
    </citation>
    <scope>NUCLEOTIDE SEQUENCE [LARGE SCALE GENOMIC DNA]</scope>
    <source>
        <strain evidence="2">AR-01</strain>
    </source>
</reference>
<gene>
    <name evidence="2" type="ORF">HAX54_013232</name>
</gene>
<dbReference type="EMBL" id="JACEIK010001791">
    <property type="protein sequence ID" value="MCD7472213.1"/>
    <property type="molecule type" value="Genomic_DNA"/>
</dbReference>
<feature type="region of interest" description="Disordered" evidence="1">
    <location>
        <begin position="124"/>
        <end position="167"/>
    </location>
</feature>
<protein>
    <submittedName>
        <fullName evidence="2">Uncharacterized protein</fullName>
    </submittedName>
</protein>
<dbReference type="Proteomes" id="UP000823775">
    <property type="component" value="Unassembled WGS sequence"/>
</dbReference>
<name>A0ABS8TMK3_DATST</name>
<evidence type="ECO:0000313" key="2">
    <source>
        <dbReference type="EMBL" id="MCD7472213.1"/>
    </source>
</evidence>
<organism evidence="2 3">
    <name type="scientific">Datura stramonium</name>
    <name type="common">Jimsonweed</name>
    <name type="synonym">Common thornapple</name>
    <dbReference type="NCBI Taxonomy" id="4076"/>
    <lineage>
        <taxon>Eukaryota</taxon>
        <taxon>Viridiplantae</taxon>
        <taxon>Streptophyta</taxon>
        <taxon>Embryophyta</taxon>
        <taxon>Tracheophyta</taxon>
        <taxon>Spermatophyta</taxon>
        <taxon>Magnoliopsida</taxon>
        <taxon>eudicotyledons</taxon>
        <taxon>Gunneridae</taxon>
        <taxon>Pentapetalae</taxon>
        <taxon>asterids</taxon>
        <taxon>lamiids</taxon>
        <taxon>Solanales</taxon>
        <taxon>Solanaceae</taxon>
        <taxon>Solanoideae</taxon>
        <taxon>Datureae</taxon>
        <taxon>Datura</taxon>
    </lineage>
</organism>
<sequence length="167" mass="19201">MSWHFFEIKMMEHLNLKKSVKGTTSDMSAASQHLPLADLDFEDAWGAEGATGSTYTNMLEEWKRKGEVQDRKMAAIMELVKMLTRKVIKTKVWSVNAIGTVERMEQIDDEIYFLNDEKEYVVANHGAGSPPSHQKESQGFLRQGYENQGQNYEHATDWGKREREKSP</sequence>
<proteinExistence type="predicted"/>
<comment type="caution">
    <text evidence="2">The sequence shown here is derived from an EMBL/GenBank/DDBJ whole genome shotgun (WGS) entry which is preliminary data.</text>
</comment>
<feature type="compositionally biased region" description="Basic and acidic residues" evidence="1">
    <location>
        <begin position="154"/>
        <end position="167"/>
    </location>
</feature>
<evidence type="ECO:0000313" key="3">
    <source>
        <dbReference type="Proteomes" id="UP000823775"/>
    </source>
</evidence>